<dbReference type="Gene3D" id="3.30.43.10">
    <property type="entry name" value="Uridine Diphospho-n-acetylenolpyruvylglucosamine Reductase, domain 2"/>
    <property type="match status" value="1"/>
</dbReference>
<dbReference type="InterPro" id="IPR005107">
    <property type="entry name" value="CO_DH_flav_C"/>
</dbReference>
<evidence type="ECO:0000259" key="2">
    <source>
        <dbReference type="PROSITE" id="PS51387"/>
    </source>
</evidence>
<dbReference type="InterPro" id="IPR016167">
    <property type="entry name" value="FAD-bd_PCMH_sub1"/>
</dbReference>
<keyword evidence="1" id="KW-0285">Flavoprotein</keyword>
<dbReference type="PANTHER" id="PTHR42659">
    <property type="entry name" value="XANTHINE DEHYDROGENASE SUBUNIT C-RELATED"/>
    <property type="match status" value="1"/>
</dbReference>
<dbReference type="EMBL" id="OJIN01000170">
    <property type="protein sequence ID" value="SPD74685.1"/>
    <property type="molecule type" value="Genomic_DNA"/>
</dbReference>
<dbReference type="SUPFAM" id="SSF56176">
    <property type="entry name" value="FAD-binding/transporter-associated domain-like"/>
    <property type="match status" value="1"/>
</dbReference>
<sequence>MMRLPKTDFYAAQSVEDACSVLANYNSGAKILAGGTDLVPACKFRNLRPALLVSLRNVSKLQGIRLHVGEGLKIGAMTSLYQVRNDPLVTKLFPALAEAAASVGATQLQHMGTLGGNLCLNTRCIYYNQSESWRKSRDVCLKMGGNVCHVVPSGKRCYAVFSGDTAPALIALDAQVRLISNQQERVVPLSSLYTCDGKNPNSISKTEILTEIIIPEPVSKQKSTYLKYRMREAIDFPLAAAAVRIDYNDDRCTKCKVVLNAVDSAPVEVEEPVDLLNGNAPLDQLIAQFGEKAEKSAHPVANTAGSQPGHRRKMAGILTRRALQQVFETSGLK</sequence>
<dbReference type="InterPro" id="IPR002346">
    <property type="entry name" value="Mopterin_DH_FAD-bd"/>
</dbReference>
<dbReference type="Pfam" id="PF00941">
    <property type="entry name" value="FAD_binding_5"/>
    <property type="match status" value="1"/>
</dbReference>
<dbReference type="InterPro" id="IPR036683">
    <property type="entry name" value="CO_DH_flav_C_dom_sf"/>
</dbReference>
<evidence type="ECO:0000256" key="1">
    <source>
        <dbReference type="ARBA" id="ARBA00022827"/>
    </source>
</evidence>
<organism evidence="3">
    <name type="scientific">uncultured Desulfobacterium sp</name>
    <dbReference type="NCBI Taxonomy" id="201089"/>
    <lineage>
        <taxon>Bacteria</taxon>
        <taxon>Pseudomonadati</taxon>
        <taxon>Thermodesulfobacteriota</taxon>
        <taxon>Desulfobacteria</taxon>
        <taxon>Desulfobacterales</taxon>
        <taxon>Desulfobacteriaceae</taxon>
        <taxon>Desulfobacterium</taxon>
        <taxon>environmental samples</taxon>
    </lineage>
</organism>
<dbReference type="Gene3D" id="3.30.465.10">
    <property type="match status" value="2"/>
</dbReference>
<dbReference type="Gene3D" id="3.30.390.50">
    <property type="entry name" value="CO dehydrogenase flavoprotein, C-terminal domain"/>
    <property type="match status" value="1"/>
</dbReference>
<dbReference type="PROSITE" id="PS51387">
    <property type="entry name" value="FAD_PCMH"/>
    <property type="match status" value="1"/>
</dbReference>
<dbReference type="Pfam" id="PF03450">
    <property type="entry name" value="CO_deh_flav_C"/>
    <property type="match status" value="1"/>
</dbReference>
<dbReference type="InterPro" id="IPR016166">
    <property type="entry name" value="FAD-bd_PCMH"/>
</dbReference>
<accession>A0A445MYY8</accession>
<reference evidence="3" key="1">
    <citation type="submission" date="2018-01" db="EMBL/GenBank/DDBJ databases">
        <authorList>
            <person name="Regsiter A."/>
            <person name="William W."/>
        </authorList>
    </citation>
    <scope>NUCLEOTIDE SEQUENCE</scope>
    <source>
        <strain evidence="3">TRIP AH-1</strain>
    </source>
</reference>
<dbReference type="InterPro" id="IPR016169">
    <property type="entry name" value="FAD-bd_PCMH_sub2"/>
</dbReference>
<dbReference type="InterPro" id="IPR051312">
    <property type="entry name" value="Diverse_Substr_Oxidored"/>
</dbReference>
<dbReference type="PANTHER" id="PTHR42659:SF9">
    <property type="entry name" value="XANTHINE DEHYDROGENASE FAD-BINDING SUBUNIT XDHB-RELATED"/>
    <property type="match status" value="1"/>
</dbReference>
<protein>
    <submittedName>
        <fullName evidence="3">Putative 4-hydroxybenzoyl-CoA reductase, beta subunit</fullName>
    </submittedName>
</protein>
<dbReference type="GO" id="GO:0071949">
    <property type="term" value="F:FAD binding"/>
    <property type="evidence" value="ECO:0007669"/>
    <property type="project" value="InterPro"/>
</dbReference>
<name>A0A445MYY8_9BACT</name>
<gene>
    <name evidence="3" type="ORF">PITCH_A30005</name>
</gene>
<dbReference type="GO" id="GO:0016491">
    <property type="term" value="F:oxidoreductase activity"/>
    <property type="evidence" value="ECO:0007669"/>
    <property type="project" value="InterPro"/>
</dbReference>
<dbReference type="SMART" id="SM01092">
    <property type="entry name" value="CO_deh_flav_C"/>
    <property type="match status" value="1"/>
</dbReference>
<keyword evidence="1" id="KW-0274">FAD</keyword>
<feature type="domain" description="FAD-binding PCMH-type" evidence="2">
    <location>
        <begin position="2"/>
        <end position="219"/>
    </location>
</feature>
<evidence type="ECO:0000313" key="3">
    <source>
        <dbReference type="EMBL" id="SPD74685.1"/>
    </source>
</evidence>
<dbReference type="AlphaFoldDB" id="A0A445MYY8"/>
<dbReference type="SUPFAM" id="SSF55447">
    <property type="entry name" value="CO dehydrogenase flavoprotein C-terminal domain-like"/>
    <property type="match status" value="1"/>
</dbReference>
<proteinExistence type="predicted"/>
<dbReference type="InterPro" id="IPR036318">
    <property type="entry name" value="FAD-bd_PCMH-like_sf"/>
</dbReference>